<dbReference type="InterPro" id="IPR003598">
    <property type="entry name" value="Ig_sub2"/>
</dbReference>
<dbReference type="InterPro" id="IPR013783">
    <property type="entry name" value="Ig-like_fold"/>
</dbReference>
<accession>A0A7L2T183</accession>
<dbReference type="GO" id="GO:0005576">
    <property type="term" value="C:extracellular region"/>
    <property type="evidence" value="ECO:0007669"/>
    <property type="project" value="UniProtKB-SubCell"/>
</dbReference>
<dbReference type="GO" id="GO:0006508">
    <property type="term" value="P:proteolysis"/>
    <property type="evidence" value="ECO:0007669"/>
    <property type="project" value="TreeGrafter"/>
</dbReference>
<dbReference type="FunFam" id="4.10.410.10:FF:000017">
    <property type="entry name" value="papilin isoform X2"/>
    <property type="match status" value="1"/>
</dbReference>
<dbReference type="InterPro" id="IPR002223">
    <property type="entry name" value="Kunitz_BPTI"/>
</dbReference>
<evidence type="ECO:0000256" key="5">
    <source>
        <dbReference type="ARBA" id="ARBA00022737"/>
    </source>
</evidence>
<dbReference type="InterPro" id="IPR036880">
    <property type="entry name" value="Kunitz_BPTI_sf"/>
</dbReference>
<dbReference type="InterPro" id="IPR007110">
    <property type="entry name" value="Ig-like_dom"/>
</dbReference>
<dbReference type="SMART" id="SM00131">
    <property type="entry name" value="KU"/>
    <property type="match status" value="1"/>
</dbReference>
<feature type="compositionally biased region" description="Basic and acidic residues" evidence="12">
    <location>
        <begin position="579"/>
        <end position="589"/>
    </location>
</feature>
<dbReference type="PROSITE" id="PS50279">
    <property type="entry name" value="BPTI_KUNITZ_2"/>
    <property type="match status" value="1"/>
</dbReference>
<dbReference type="PROSITE" id="PS50092">
    <property type="entry name" value="TSP1"/>
    <property type="match status" value="5"/>
</dbReference>
<dbReference type="SMART" id="SM00408">
    <property type="entry name" value="IGc2"/>
    <property type="match status" value="3"/>
</dbReference>
<dbReference type="Pfam" id="PF05986">
    <property type="entry name" value="ADAMTS_spacer1"/>
    <property type="match status" value="1"/>
</dbReference>
<keyword evidence="8" id="KW-0393">Immunoglobulin domain</keyword>
<dbReference type="PANTHER" id="PTHR13723">
    <property type="entry name" value="ADAMTS A DISINTEGRIN AND METALLOPROTEASE WITH THROMBOSPONDIN MOTIFS PROTEASE"/>
    <property type="match status" value="1"/>
</dbReference>
<dbReference type="GO" id="GO:0004867">
    <property type="term" value="F:serine-type endopeptidase inhibitor activity"/>
    <property type="evidence" value="ECO:0007669"/>
    <property type="project" value="UniProtKB-KW"/>
</dbReference>
<dbReference type="InterPro" id="IPR013273">
    <property type="entry name" value="ADAMTS/ADAMTS-like"/>
</dbReference>
<feature type="compositionally biased region" description="Basic and acidic residues" evidence="12">
    <location>
        <begin position="810"/>
        <end position="819"/>
    </location>
</feature>
<dbReference type="GO" id="GO:0004222">
    <property type="term" value="F:metalloendopeptidase activity"/>
    <property type="evidence" value="ECO:0007669"/>
    <property type="project" value="TreeGrafter"/>
</dbReference>
<evidence type="ECO:0000313" key="17">
    <source>
        <dbReference type="Proteomes" id="UP000583496"/>
    </source>
</evidence>
<dbReference type="InterPro" id="IPR036179">
    <property type="entry name" value="Ig-like_dom_sf"/>
</dbReference>
<dbReference type="InterPro" id="IPR000884">
    <property type="entry name" value="TSP1_rpt"/>
</dbReference>
<keyword evidence="3" id="KW-0646">Protease inhibitor</keyword>
<evidence type="ECO:0000256" key="8">
    <source>
        <dbReference type="ARBA" id="ARBA00023319"/>
    </source>
</evidence>
<evidence type="ECO:0000256" key="9">
    <source>
        <dbReference type="ARBA" id="ARBA00061693"/>
    </source>
</evidence>
<comment type="similarity">
    <text evidence="9">Belongs to the papilin family.</text>
</comment>
<dbReference type="PRINTS" id="PR01857">
    <property type="entry name" value="ADAMTSFAMILY"/>
</dbReference>
<keyword evidence="2" id="KW-0964">Secreted</keyword>
<evidence type="ECO:0000256" key="6">
    <source>
        <dbReference type="ARBA" id="ARBA00022900"/>
    </source>
</evidence>
<dbReference type="PROSITE" id="PS50835">
    <property type="entry name" value="IG_LIKE"/>
    <property type="match status" value="3"/>
</dbReference>
<dbReference type="SUPFAM" id="SSF48726">
    <property type="entry name" value="Immunoglobulin"/>
    <property type="match status" value="3"/>
</dbReference>
<evidence type="ECO:0000256" key="1">
    <source>
        <dbReference type="ARBA" id="ARBA00004613"/>
    </source>
</evidence>
<dbReference type="Proteomes" id="UP000583496">
    <property type="component" value="Unassembled WGS sequence"/>
</dbReference>
<dbReference type="FunFam" id="2.20.100.10:FF:000005">
    <property type="entry name" value="ADAM metallopeptidase with thrombospondin type 1 motif 9"/>
    <property type="match status" value="4"/>
</dbReference>
<evidence type="ECO:0000256" key="11">
    <source>
        <dbReference type="PIRSR" id="PIRSR613273-3"/>
    </source>
</evidence>
<evidence type="ECO:0000256" key="12">
    <source>
        <dbReference type="SAM" id="MobiDB-lite"/>
    </source>
</evidence>
<dbReference type="Pfam" id="PF19236">
    <property type="entry name" value="ADAMTS_CR_3"/>
    <property type="match status" value="1"/>
</dbReference>
<feature type="non-terminal residue" evidence="16">
    <location>
        <position position="1270"/>
    </location>
</feature>
<evidence type="ECO:0000259" key="14">
    <source>
        <dbReference type="PROSITE" id="PS50835"/>
    </source>
</evidence>
<dbReference type="InterPro" id="IPR045371">
    <property type="entry name" value="ADAMTS_CR_3"/>
</dbReference>
<evidence type="ECO:0000256" key="10">
    <source>
        <dbReference type="ARBA" id="ARBA00074534"/>
    </source>
</evidence>
<feature type="domain" description="PLAC" evidence="15">
    <location>
        <begin position="1221"/>
        <end position="1260"/>
    </location>
</feature>
<evidence type="ECO:0000256" key="4">
    <source>
        <dbReference type="ARBA" id="ARBA00022729"/>
    </source>
</evidence>
<evidence type="ECO:0000256" key="3">
    <source>
        <dbReference type="ARBA" id="ARBA00022690"/>
    </source>
</evidence>
<feature type="region of interest" description="Disordered" evidence="12">
    <location>
        <begin position="781"/>
        <end position="819"/>
    </location>
</feature>
<dbReference type="InterPro" id="IPR003599">
    <property type="entry name" value="Ig_sub"/>
</dbReference>
<dbReference type="Gene3D" id="2.60.40.10">
    <property type="entry name" value="Immunoglobulins"/>
    <property type="match status" value="3"/>
</dbReference>
<feature type="domain" description="Ig-like" evidence="14">
    <location>
        <begin position="1023"/>
        <end position="1115"/>
    </location>
</feature>
<dbReference type="GO" id="GO:0005604">
    <property type="term" value="C:basement membrane"/>
    <property type="evidence" value="ECO:0007669"/>
    <property type="project" value="UniProtKB-ARBA"/>
</dbReference>
<evidence type="ECO:0000256" key="7">
    <source>
        <dbReference type="ARBA" id="ARBA00023157"/>
    </source>
</evidence>
<dbReference type="AlphaFoldDB" id="A0A7L2T183"/>
<dbReference type="InterPro" id="IPR010909">
    <property type="entry name" value="PLAC"/>
</dbReference>
<dbReference type="SUPFAM" id="SSF82895">
    <property type="entry name" value="TSP-1 type 1 repeat"/>
    <property type="match status" value="5"/>
</dbReference>
<dbReference type="Pfam" id="PF00090">
    <property type="entry name" value="TSP_1"/>
    <property type="match status" value="1"/>
</dbReference>
<keyword evidence="4" id="KW-0732">Signal</keyword>
<keyword evidence="17" id="KW-1185">Reference proteome</keyword>
<dbReference type="OrthoDB" id="9948486at2759"/>
<dbReference type="SMART" id="SM00209">
    <property type="entry name" value="TSP1"/>
    <property type="match status" value="5"/>
</dbReference>
<dbReference type="Pfam" id="PF08686">
    <property type="entry name" value="PLAC"/>
    <property type="match status" value="1"/>
</dbReference>
<dbReference type="FunFam" id="2.20.100.10:FF:000001">
    <property type="entry name" value="semaphorin-5A isoform X1"/>
    <property type="match status" value="1"/>
</dbReference>
<dbReference type="InterPro" id="IPR010294">
    <property type="entry name" value="ADAMTS_spacer1"/>
</dbReference>
<feature type="region of interest" description="Disordered" evidence="12">
    <location>
        <begin position="858"/>
        <end position="888"/>
    </location>
</feature>
<keyword evidence="7 11" id="KW-1015">Disulfide bond</keyword>
<feature type="non-terminal residue" evidence="16">
    <location>
        <position position="1"/>
    </location>
</feature>
<dbReference type="Pfam" id="PF00014">
    <property type="entry name" value="Kunitz_BPTI"/>
    <property type="match status" value="1"/>
</dbReference>
<dbReference type="InterPro" id="IPR036383">
    <property type="entry name" value="TSP1_rpt_sf"/>
</dbReference>
<dbReference type="Pfam" id="PF13927">
    <property type="entry name" value="Ig_3"/>
    <property type="match status" value="2"/>
</dbReference>
<dbReference type="Gene3D" id="2.60.120.830">
    <property type="match status" value="1"/>
</dbReference>
<dbReference type="GO" id="GO:0030198">
    <property type="term" value="P:extracellular matrix organization"/>
    <property type="evidence" value="ECO:0007669"/>
    <property type="project" value="InterPro"/>
</dbReference>
<feature type="domain" description="Ig-like" evidence="14">
    <location>
        <begin position="911"/>
        <end position="982"/>
    </location>
</feature>
<gene>
    <name evidence="16" type="primary">Papln</name>
    <name evidence="16" type="ORF">POSRUF_R01133</name>
</gene>
<keyword evidence="6" id="KW-0722">Serine protease inhibitor</keyword>
<dbReference type="PRINTS" id="PR00759">
    <property type="entry name" value="BASICPTASE"/>
</dbReference>
<dbReference type="EMBL" id="VYZT01006974">
    <property type="protein sequence ID" value="NXS27076.1"/>
    <property type="molecule type" value="Genomic_DNA"/>
</dbReference>
<dbReference type="InterPro" id="IPR020901">
    <property type="entry name" value="Prtase_inh_Kunz-CS"/>
</dbReference>
<dbReference type="Pfam" id="PF19030">
    <property type="entry name" value="TSP1_ADAMTS"/>
    <property type="match status" value="4"/>
</dbReference>
<reference evidence="16 17" key="1">
    <citation type="submission" date="2019-09" db="EMBL/GenBank/DDBJ databases">
        <title>Bird 10,000 Genomes (B10K) Project - Family phase.</title>
        <authorList>
            <person name="Zhang G."/>
        </authorList>
    </citation>
    <scope>NUCLEOTIDE SEQUENCE [LARGE SCALE GENOMIC DNA]</scope>
    <source>
        <strain evidence="16">B10K-DU-002-71</strain>
        <tissue evidence="16">Muscle</tissue>
    </source>
</reference>
<name>A0A7L2T183_POMRU</name>
<evidence type="ECO:0000259" key="15">
    <source>
        <dbReference type="PROSITE" id="PS50900"/>
    </source>
</evidence>
<dbReference type="PROSITE" id="PS50900">
    <property type="entry name" value="PLAC"/>
    <property type="match status" value="1"/>
</dbReference>
<comment type="subcellular location">
    <subcellularLocation>
        <location evidence="1">Secreted</location>
    </subcellularLocation>
</comment>
<evidence type="ECO:0000256" key="2">
    <source>
        <dbReference type="ARBA" id="ARBA00022525"/>
    </source>
</evidence>
<protein>
    <recommendedName>
        <fullName evidence="10">Papilin</fullName>
    </recommendedName>
</protein>
<feature type="domain" description="BPTI/Kunitz inhibitor" evidence="13">
    <location>
        <begin position="728"/>
        <end position="778"/>
    </location>
</feature>
<dbReference type="Gene3D" id="2.20.100.10">
    <property type="entry name" value="Thrombospondin type-1 (TSP1) repeat"/>
    <property type="match status" value="5"/>
</dbReference>
<proteinExistence type="inferred from homology"/>
<dbReference type="Pfam" id="PF07679">
    <property type="entry name" value="I-set"/>
    <property type="match status" value="1"/>
</dbReference>
<sequence length="1270" mass="139378">YVCGFFNLQGRQMKRQVDVWGSWGEWGKCSRSCGGGVSFRQRRCYSQRTEGPSSCVGPTRSYRSCNVQSCPEGSRDFRAEQCAEFDGTEFQGKKYKWLPYYGAPNKCELNCIPKGENFYYRHKEAVVDGTTCEPGKWDICVEGVCQAVGCDNMLESAKKEDKCLQCGGDGSTCYGVKGTFDVASLPKGYNQIFIIPVGATSIQIKEVMPSRNFLAVKNVQGEYYLNGHWTIDFSRALQVASTVLHYDRGSEGDVAPELLHARGPTTEPLVIELISQEPNMGVQYEYYLPLQGQASGYSWSYSSWSECSSECGGGFQSRSVFCTIDNEIYPDYMCRNKPQPDNNRTCGHQPCPQTKRWKTGEWGPCSVTCGGGTQTRSVYCVAFDGQSSQGVVDDAECMAFAQQPRRSQPCNVRQCASWSTGPWSECSASCGEGVQTRTVTCRTQQGSQAQDFACLMEPKPSATQPCLKENCIQEIGWHIGDWGLCSKSCNSGIRTRQVICADGDSKFYSPETCKASQPQKPATLGSCNTQPCNLPQQVPSMQDTMGYDVTRQSLLTRYNPNSPASGLEQFFNWGQIRKGGPEDTPRGDAETPASFSQDPPAGTGSQDCHQSPHGCCPDGHNAASGPLGRGCPFSTCHQNRYGCCPDGVSAAQGPNNMGCPQYYHDIQMRQNNPTATTSTASQALSQQHPSGECRGSVYGCCFDNVASASGPRGEGCLNRPSYPYPVMCLLPSAHGPCTNWTTHWYFVGVVGKCNRFWYGGCQGNKNNFVSEEECMRVCHSSAGGQQQSPARDTASHSQEGRTYGASHLTQDSHRQDSWRRDVLPESWPRTGVLESQHWDTWRSRLDSPDQLRSWETAVPGPLERQSSSDQQVLPRDGKQGEEGSRSANGTTFSFRTILEEAKTSLVTAVVGQNIQLVCKTGMSPLSRVEWMKNSQPVSSDRHTYQSDSSLVISHVEPQDAGTYTCLTSDGRTESRQIQLQITEHQSTALAEAERGRVLHQANQQHRGLSRGRHVVPAAGSSVPQQRTYRLKMDKSEPTVVEASVGERVRLPCTVEALPTLTIEWQKDGQPLSSPRHRQQSDGALVISRVSPEDIGFFTCIASNGRDRDHRRVLLRPLGELRITGLLPSITVPEGGTAQLHCRVTGNNVNIRWSRNGVPMRGNGHHIHLSPDGSLTISNVQEADEGSYTCSAYSSSSSVSASTEVKVLRSRPSTAASHVVDLSKECVDQPHLANCDLILQAQLCGNEYYSSFCCASCARQRPQGSPPHPRG</sequence>
<organism evidence="16 17">
    <name type="scientific">Pomatostomus ruficeps</name>
    <name type="common">Chestnut-crowned babbler</name>
    <dbReference type="NCBI Taxonomy" id="9176"/>
    <lineage>
        <taxon>Eukaryota</taxon>
        <taxon>Metazoa</taxon>
        <taxon>Chordata</taxon>
        <taxon>Craniata</taxon>
        <taxon>Vertebrata</taxon>
        <taxon>Euteleostomi</taxon>
        <taxon>Archelosauria</taxon>
        <taxon>Archosauria</taxon>
        <taxon>Dinosauria</taxon>
        <taxon>Saurischia</taxon>
        <taxon>Theropoda</taxon>
        <taxon>Coelurosauria</taxon>
        <taxon>Aves</taxon>
        <taxon>Neognathae</taxon>
        <taxon>Neoaves</taxon>
        <taxon>Telluraves</taxon>
        <taxon>Australaves</taxon>
        <taxon>Passeriformes</taxon>
        <taxon>Sylvioidea</taxon>
        <taxon>Timaliidae</taxon>
        <taxon>Pomatostomus</taxon>
    </lineage>
</organism>
<feature type="compositionally biased region" description="Basic and acidic residues" evidence="12">
    <location>
        <begin position="875"/>
        <end position="884"/>
    </location>
</feature>
<comment type="caution">
    <text evidence="16">The sequence shown here is derived from an EMBL/GenBank/DDBJ whole genome shotgun (WGS) entry which is preliminary data.</text>
</comment>
<feature type="compositionally biased region" description="Polar residues" evidence="12">
    <location>
        <begin position="593"/>
        <end position="608"/>
    </location>
</feature>
<dbReference type="SUPFAM" id="SSF57362">
    <property type="entry name" value="BPTI-like"/>
    <property type="match status" value="1"/>
</dbReference>
<dbReference type="PROSITE" id="PS00280">
    <property type="entry name" value="BPTI_KUNITZ_1"/>
    <property type="match status" value="1"/>
</dbReference>
<dbReference type="CDD" id="cd22635">
    <property type="entry name" value="Kunitz_papilin"/>
    <property type="match status" value="1"/>
</dbReference>
<feature type="disulfide bond" evidence="11">
    <location>
        <begin position="44"/>
        <end position="55"/>
    </location>
</feature>
<dbReference type="InterPro" id="IPR013098">
    <property type="entry name" value="Ig_I-set"/>
</dbReference>
<dbReference type="Gene3D" id="4.10.410.10">
    <property type="entry name" value="Pancreatic trypsin inhibitor Kunitz domain"/>
    <property type="match status" value="1"/>
</dbReference>
<feature type="disulfide bond" evidence="11">
    <location>
        <begin position="33"/>
        <end position="70"/>
    </location>
</feature>
<feature type="domain" description="Ig-like" evidence="14">
    <location>
        <begin position="1116"/>
        <end position="1205"/>
    </location>
</feature>
<dbReference type="PANTHER" id="PTHR13723:SF281">
    <property type="entry name" value="PAPILIN"/>
    <property type="match status" value="1"/>
</dbReference>
<dbReference type="SMART" id="SM00409">
    <property type="entry name" value="IG"/>
    <property type="match status" value="3"/>
</dbReference>
<evidence type="ECO:0000313" key="16">
    <source>
        <dbReference type="EMBL" id="NXS27076.1"/>
    </source>
</evidence>
<dbReference type="InterPro" id="IPR050439">
    <property type="entry name" value="ADAMTS_ADAMTS-like"/>
</dbReference>
<feature type="region of interest" description="Disordered" evidence="12">
    <location>
        <begin position="575"/>
        <end position="608"/>
    </location>
</feature>
<keyword evidence="5" id="KW-0677">Repeat</keyword>
<evidence type="ECO:0000259" key="13">
    <source>
        <dbReference type="PROSITE" id="PS50279"/>
    </source>
</evidence>
<feature type="disulfide bond" evidence="11">
    <location>
        <begin position="29"/>
        <end position="65"/>
    </location>
</feature>
<dbReference type="FunFam" id="2.60.120.830:FF:000001">
    <property type="entry name" value="A disintegrin and metalloproteinase with thrombospondin motifs 1"/>
    <property type="match status" value="1"/>
</dbReference>